<keyword evidence="1" id="KW-0233">DNA recombination</keyword>
<evidence type="ECO:0000313" key="3">
    <source>
        <dbReference type="EMBL" id="KAK4880253.1"/>
    </source>
</evidence>
<reference evidence="4" key="1">
    <citation type="submission" date="2023-01" db="EMBL/GenBank/DDBJ databases">
        <title>Key to firefly adult light organ development and bioluminescence: homeobox transcription factors regulate luciferase expression and transportation to peroxisome.</title>
        <authorList>
            <person name="Fu X."/>
        </authorList>
    </citation>
    <scope>NUCLEOTIDE SEQUENCE [LARGE SCALE GENOMIC DNA]</scope>
</reference>
<gene>
    <name evidence="3" type="ORF">RN001_008399</name>
</gene>
<organism evidence="3 4">
    <name type="scientific">Aquatica leii</name>
    <dbReference type="NCBI Taxonomy" id="1421715"/>
    <lineage>
        <taxon>Eukaryota</taxon>
        <taxon>Metazoa</taxon>
        <taxon>Ecdysozoa</taxon>
        <taxon>Arthropoda</taxon>
        <taxon>Hexapoda</taxon>
        <taxon>Insecta</taxon>
        <taxon>Pterygota</taxon>
        <taxon>Neoptera</taxon>
        <taxon>Endopterygota</taxon>
        <taxon>Coleoptera</taxon>
        <taxon>Polyphaga</taxon>
        <taxon>Elateriformia</taxon>
        <taxon>Elateroidea</taxon>
        <taxon>Lampyridae</taxon>
        <taxon>Luciolinae</taxon>
        <taxon>Aquatica</taxon>
    </lineage>
</organism>
<evidence type="ECO:0000313" key="4">
    <source>
        <dbReference type="Proteomes" id="UP001353858"/>
    </source>
</evidence>
<dbReference type="Gene3D" id="1.10.443.10">
    <property type="entry name" value="Intergrase catalytic core"/>
    <property type="match status" value="1"/>
</dbReference>
<dbReference type="EMBL" id="JARPUR010000003">
    <property type="protein sequence ID" value="KAK4880253.1"/>
    <property type="molecule type" value="Genomic_DNA"/>
</dbReference>
<evidence type="ECO:0000256" key="1">
    <source>
        <dbReference type="ARBA" id="ARBA00023172"/>
    </source>
</evidence>
<dbReference type="GO" id="GO:0006310">
    <property type="term" value="P:DNA recombination"/>
    <property type="evidence" value="ECO:0007669"/>
    <property type="project" value="UniProtKB-KW"/>
</dbReference>
<dbReference type="PROSITE" id="PS51898">
    <property type="entry name" value="TYR_RECOMBINASE"/>
    <property type="match status" value="1"/>
</dbReference>
<dbReference type="AlphaFoldDB" id="A0AAN7PAP7"/>
<name>A0AAN7PAP7_9COLE</name>
<dbReference type="Proteomes" id="UP001353858">
    <property type="component" value="Unassembled WGS sequence"/>
</dbReference>
<dbReference type="InterPro" id="IPR013762">
    <property type="entry name" value="Integrase-like_cat_sf"/>
</dbReference>
<dbReference type="GO" id="GO:0015074">
    <property type="term" value="P:DNA integration"/>
    <property type="evidence" value="ECO:0007669"/>
    <property type="project" value="InterPro"/>
</dbReference>
<dbReference type="GO" id="GO:0003677">
    <property type="term" value="F:DNA binding"/>
    <property type="evidence" value="ECO:0007669"/>
    <property type="project" value="InterPro"/>
</dbReference>
<dbReference type="SUPFAM" id="SSF56349">
    <property type="entry name" value="DNA breaking-rejoining enzymes"/>
    <property type="match status" value="1"/>
</dbReference>
<sequence>MVYDTFKEFIKNYTENCLLAYFQEMPCKKSLWPIFSMLKSCLSVYDNIDISKYSKVIALIKRESSKHKPKKSKVLTDNEINKFISEAPDSFFLLIKAALIMGISGACRREELCKMSIDDIEFKTDVVMVTVPATKTNVCRKFVITKPEWITLLVKYNDLRRSKIQKRYFLTFHNGKCNNSPVGLNQGY</sequence>
<feature type="domain" description="Tyr recombinase" evidence="2">
    <location>
        <begin position="70"/>
        <end position="188"/>
    </location>
</feature>
<protein>
    <recommendedName>
        <fullName evidence="2">Tyr recombinase domain-containing protein</fullName>
    </recommendedName>
</protein>
<evidence type="ECO:0000259" key="2">
    <source>
        <dbReference type="PROSITE" id="PS51898"/>
    </source>
</evidence>
<keyword evidence="4" id="KW-1185">Reference proteome</keyword>
<dbReference type="InterPro" id="IPR002104">
    <property type="entry name" value="Integrase_catalytic"/>
</dbReference>
<comment type="caution">
    <text evidence="3">The sequence shown here is derived from an EMBL/GenBank/DDBJ whole genome shotgun (WGS) entry which is preliminary data.</text>
</comment>
<dbReference type="InterPro" id="IPR011010">
    <property type="entry name" value="DNA_brk_join_enz"/>
</dbReference>
<proteinExistence type="predicted"/>
<accession>A0AAN7PAP7</accession>